<feature type="domain" description="AMP-dependent synthetase/ligase" evidence="1">
    <location>
        <begin position="45"/>
        <end position="130"/>
    </location>
</feature>
<name>A0A381TPI1_9ZZZZ</name>
<reference evidence="2" key="1">
    <citation type="submission" date="2018-05" db="EMBL/GenBank/DDBJ databases">
        <authorList>
            <person name="Lanie J.A."/>
            <person name="Ng W.-L."/>
            <person name="Kazmierczak K.M."/>
            <person name="Andrzejewski T.M."/>
            <person name="Davidsen T.M."/>
            <person name="Wayne K.J."/>
            <person name="Tettelin H."/>
            <person name="Glass J.I."/>
            <person name="Rusch D."/>
            <person name="Podicherti R."/>
            <person name="Tsui H.-C.T."/>
            <person name="Winkler M.E."/>
        </authorList>
    </citation>
    <scope>NUCLEOTIDE SEQUENCE</scope>
</reference>
<protein>
    <recommendedName>
        <fullName evidence="1">AMP-dependent synthetase/ligase domain-containing protein</fullName>
    </recommendedName>
</protein>
<dbReference type="Gene3D" id="3.40.50.980">
    <property type="match status" value="1"/>
</dbReference>
<dbReference type="SUPFAM" id="SSF56801">
    <property type="entry name" value="Acetyl-CoA synthetase-like"/>
    <property type="match status" value="1"/>
</dbReference>
<evidence type="ECO:0000259" key="1">
    <source>
        <dbReference type="Pfam" id="PF00501"/>
    </source>
</evidence>
<dbReference type="Pfam" id="PF00501">
    <property type="entry name" value="AMP-binding"/>
    <property type="match status" value="1"/>
</dbReference>
<proteinExistence type="predicted"/>
<sequence>MTASLADQIYQAQCIGNVEPIEYMVPYPSTQSLIEGQNIKFSDQVIYEKENITNLQFYELVQQTAHWLVELGIQPKERVIVQQLEFPQSEILLFGIWHLGAVGVLIENEKNISTDEIIKISKKIPAKINLISEIKSFPISFDPQYKPLLSDEALVFIDKNNSIRLSHYNLLVNTNSIQKALDLKARTKLFCNLQPVSTAWVVFKAMLPIYAGCLYTESNPDIIFSFSGVGQKNGFQLRNDWENLEEFENHHFGICPENTAAICLGKSPVHLTHYEKGKSELKIQGHSVMMGYLNDKTNEIGFRDGALYLKL</sequence>
<dbReference type="EMBL" id="UINC01004903">
    <property type="protein sequence ID" value="SVA17694.1"/>
    <property type="molecule type" value="Genomic_DNA"/>
</dbReference>
<accession>A0A381TPI1</accession>
<dbReference type="InterPro" id="IPR000873">
    <property type="entry name" value="AMP-dep_synth/lig_dom"/>
</dbReference>
<gene>
    <name evidence="2" type="ORF">METZ01_LOCUS70548</name>
</gene>
<organism evidence="2">
    <name type="scientific">marine metagenome</name>
    <dbReference type="NCBI Taxonomy" id="408172"/>
    <lineage>
        <taxon>unclassified sequences</taxon>
        <taxon>metagenomes</taxon>
        <taxon>ecological metagenomes</taxon>
    </lineage>
</organism>
<dbReference type="AlphaFoldDB" id="A0A381TPI1"/>
<evidence type="ECO:0000313" key="2">
    <source>
        <dbReference type="EMBL" id="SVA17694.1"/>
    </source>
</evidence>